<feature type="transmembrane region" description="Helical" evidence="6">
    <location>
        <begin position="137"/>
        <end position="155"/>
    </location>
</feature>
<dbReference type="GO" id="GO:0005886">
    <property type="term" value="C:plasma membrane"/>
    <property type="evidence" value="ECO:0007669"/>
    <property type="project" value="UniProtKB-SubCell"/>
</dbReference>
<proteinExistence type="predicted"/>
<feature type="domain" description="EamA" evidence="7">
    <location>
        <begin position="16"/>
        <end position="153"/>
    </location>
</feature>
<dbReference type="Proteomes" id="UP000190460">
    <property type="component" value="Unassembled WGS sequence"/>
</dbReference>
<dbReference type="Gene3D" id="1.10.3730.20">
    <property type="match status" value="1"/>
</dbReference>
<dbReference type="InterPro" id="IPR050638">
    <property type="entry name" value="AA-Vitamin_Transporters"/>
</dbReference>
<sequence length="303" mass="33280">MRESISDYSEQHNFRLGLLYALGGTALFALKSIFIKLAYAQGVDTVTLLTLRMLVAAPFYLVVLLWLIYKTQVTSPSKQDLLAILVLGALGYYVSSYFDMQGLNYISAQLERLMLYSYPIMTALLGWLLFHEAITRRLSLALVLTYSGVLLLYAYEANLGGKNISLGVLLVTLSALMFAVYLVYSKRVLNRVGSLLFTSLAMLAATVCVLIHFALTHPLSALWVNSTAWFYAGLLGVFSTVLPSFMLTEALTRIGAARTSMMGTTGPMITILLAVVLLGEPFGWAHLAGMLLVLMGVSMLSKR</sequence>
<evidence type="ECO:0000259" key="7">
    <source>
        <dbReference type="Pfam" id="PF00892"/>
    </source>
</evidence>
<dbReference type="EMBL" id="FUYB01000015">
    <property type="protein sequence ID" value="SKA87129.1"/>
    <property type="molecule type" value="Genomic_DNA"/>
</dbReference>
<dbReference type="InterPro" id="IPR000620">
    <property type="entry name" value="EamA_dom"/>
</dbReference>
<gene>
    <name evidence="8" type="ORF">SAMN02745130_02797</name>
</gene>
<dbReference type="SUPFAM" id="SSF103481">
    <property type="entry name" value="Multidrug resistance efflux transporter EmrE"/>
    <property type="match status" value="2"/>
</dbReference>
<dbReference type="Pfam" id="PF00892">
    <property type="entry name" value="EamA"/>
    <property type="match status" value="2"/>
</dbReference>
<feature type="transmembrane region" description="Helical" evidence="6">
    <location>
        <begin position="113"/>
        <end position="130"/>
    </location>
</feature>
<dbReference type="InterPro" id="IPR037185">
    <property type="entry name" value="EmrE-like"/>
</dbReference>
<feature type="transmembrane region" description="Helical" evidence="6">
    <location>
        <begin position="196"/>
        <end position="216"/>
    </location>
</feature>
<feature type="transmembrane region" description="Helical" evidence="6">
    <location>
        <begin position="18"/>
        <end position="39"/>
    </location>
</feature>
<protein>
    <submittedName>
        <fullName evidence="8">EamA domain-containing membrane protein RarD</fullName>
    </submittedName>
</protein>
<evidence type="ECO:0000313" key="9">
    <source>
        <dbReference type="Proteomes" id="UP000190460"/>
    </source>
</evidence>
<dbReference type="RefSeq" id="WP_078923248.1">
    <property type="nucleotide sequence ID" value="NZ_FUYB01000015.1"/>
</dbReference>
<feature type="transmembrane region" description="Helical" evidence="6">
    <location>
        <begin position="167"/>
        <end position="184"/>
    </location>
</feature>
<feature type="transmembrane region" description="Helical" evidence="6">
    <location>
        <begin position="51"/>
        <end position="69"/>
    </location>
</feature>
<dbReference type="AlphaFoldDB" id="A0A1T4XCG2"/>
<evidence type="ECO:0000256" key="1">
    <source>
        <dbReference type="ARBA" id="ARBA00004651"/>
    </source>
</evidence>
<feature type="domain" description="EamA" evidence="7">
    <location>
        <begin position="166"/>
        <end position="301"/>
    </location>
</feature>
<organism evidence="8 9">
    <name type="scientific">Thiothrix eikelboomii</name>
    <dbReference type="NCBI Taxonomy" id="92487"/>
    <lineage>
        <taxon>Bacteria</taxon>
        <taxon>Pseudomonadati</taxon>
        <taxon>Pseudomonadota</taxon>
        <taxon>Gammaproteobacteria</taxon>
        <taxon>Thiotrichales</taxon>
        <taxon>Thiotrichaceae</taxon>
        <taxon>Thiothrix</taxon>
    </lineage>
</organism>
<name>A0A1T4XCG2_9GAMM</name>
<evidence type="ECO:0000256" key="3">
    <source>
        <dbReference type="ARBA" id="ARBA00022692"/>
    </source>
</evidence>
<dbReference type="PANTHER" id="PTHR32322:SF18">
    <property type="entry name" value="S-ADENOSYLMETHIONINE_S-ADENOSYLHOMOCYSTEINE TRANSPORTER"/>
    <property type="match status" value="1"/>
</dbReference>
<evidence type="ECO:0000313" key="8">
    <source>
        <dbReference type="EMBL" id="SKA87129.1"/>
    </source>
</evidence>
<evidence type="ECO:0000256" key="2">
    <source>
        <dbReference type="ARBA" id="ARBA00022475"/>
    </source>
</evidence>
<feature type="transmembrane region" description="Helical" evidence="6">
    <location>
        <begin position="81"/>
        <end position="98"/>
    </location>
</feature>
<evidence type="ECO:0000256" key="6">
    <source>
        <dbReference type="SAM" id="Phobius"/>
    </source>
</evidence>
<feature type="transmembrane region" description="Helical" evidence="6">
    <location>
        <begin position="228"/>
        <end position="247"/>
    </location>
</feature>
<accession>A0A1T4XCG2</accession>
<dbReference type="PANTHER" id="PTHR32322">
    <property type="entry name" value="INNER MEMBRANE TRANSPORTER"/>
    <property type="match status" value="1"/>
</dbReference>
<evidence type="ECO:0000256" key="4">
    <source>
        <dbReference type="ARBA" id="ARBA00022989"/>
    </source>
</evidence>
<keyword evidence="5 6" id="KW-0472">Membrane</keyword>
<keyword evidence="3 6" id="KW-0812">Transmembrane</keyword>
<keyword evidence="4 6" id="KW-1133">Transmembrane helix</keyword>
<keyword evidence="2" id="KW-1003">Cell membrane</keyword>
<evidence type="ECO:0000256" key="5">
    <source>
        <dbReference type="ARBA" id="ARBA00023136"/>
    </source>
</evidence>
<reference evidence="8 9" key="1">
    <citation type="submission" date="2017-02" db="EMBL/GenBank/DDBJ databases">
        <authorList>
            <person name="Peterson S.W."/>
        </authorList>
    </citation>
    <scope>NUCLEOTIDE SEQUENCE [LARGE SCALE GENOMIC DNA]</scope>
    <source>
        <strain evidence="8 9">ATCC 49788</strain>
    </source>
</reference>
<comment type="subcellular location">
    <subcellularLocation>
        <location evidence="1">Cell membrane</location>
        <topology evidence="1">Multi-pass membrane protein</topology>
    </subcellularLocation>
</comment>
<keyword evidence="9" id="KW-1185">Reference proteome</keyword>
<dbReference type="OrthoDB" id="9813617at2"/>